<keyword evidence="3" id="KW-1185">Reference proteome</keyword>
<dbReference type="EMBL" id="CAXAMN010025710">
    <property type="protein sequence ID" value="CAK9097299.1"/>
    <property type="molecule type" value="Genomic_DNA"/>
</dbReference>
<feature type="non-terminal residue" evidence="2">
    <location>
        <position position="355"/>
    </location>
</feature>
<dbReference type="InterPro" id="IPR036397">
    <property type="entry name" value="RNaseH_sf"/>
</dbReference>
<evidence type="ECO:0000256" key="1">
    <source>
        <dbReference type="SAM" id="MobiDB-lite"/>
    </source>
</evidence>
<gene>
    <name evidence="2" type="ORF">CCMP2556_LOCUS46206</name>
</gene>
<comment type="caution">
    <text evidence="2">The sequence shown here is derived from an EMBL/GenBank/DDBJ whole genome shotgun (WGS) entry which is preliminary data.</text>
</comment>
<protein>
    <recommendedName>
        <fullName evidence="4">Integrase catalytic domain-containing protein</fullName>
    </recommendedName>
</protein>
<proteinExistence type="predicted"/>
<evidence type="ECO:0000313" key="2">
    <source>
        <dbReference type="EMBL" id="CAK9097299.1"/>
    </source>
</evidence>
<sequence>MFAVCDEDGTWWTWAESEETENVAVEDDACRETVEDIDEKVLVLSGLLPCVDGWSDSDAVHGTAEDELEHEHGLVLLAVPCDEACCSAEHIGVNEDFWLLDSGASVNVITRQAVFADFAFLNSSMEWTVHDPSEDPPQSLKFLVLKEAYTGSIGACLCGHGLDVVGQLTSWLTEFGLKSKPGTIAIQLVTDAEAAVSSLIAGVSKDFIFSVKRAGPQSHESNGAAERAVRVIKESFKCLLMEFEQHFGLALVFDPTTIQHALNYVSMAHNNFAVVHGSKRVPDSLRQQNPQLPRFIPGAFLHPQFQSMGTVIIAKVRMGQELTMRKFDEAPESVVDKGPMPVRTENASDVEVQLE</sequence>
<evidence type="ECO:0008006" key="4">
    <source>
        <dbReference type="Google" id="ProtNLM"/>
    </source>
</evidence>
<dbReference type="Proteomes" id="UP001642484">
    <property type="component" value="Unassembled WGS sequence"/>
</dbReference>
<dbReference type="Gene3D" id="3.30.420.10">
    <property type="entry name" value="Ribonuclease H-like superfamily/Ribonuclease H"/>
    <property type="match status" value="1"/>
</dbReference>
<evidence type="ECO:0000313" key="3">
    <source>
        <dbReference type="Proteomes" id="UP001642484"/>
    </source>
</evidence>
<reference evidence="2 3" key="1">
    <citation type="submission" date="2024-02" db="EMBL/GenBank/DDBJ databases">
        <authorList>
            <person name="Chen Y."/>
            <person name="Shah S."/>
            <person name="Dougan E. K."/>
            <person name="Thang M."/>
            <person name="Chan C."/>
        </authorList>
    </citation>
    <scope>NUCLEOTIDE SEQUENCE [LARGE SCALE GENOMIC DNA]</scope>
</reference>
<organism evidence="2 3">
    <name type="scientific">Durusdinium trenchii</name>
    <dbReference type="NCBI Taxonomy" id="1381693"/>
    <lineage>
        <taxon>Eukaryota</taxon>
        <taxon>Sar</taxon>
        <taxon>Alveolata</taxon>
        <taxon>Dinophyceae</taxon>
        <taxon>Suessiales</taxon>
        <taxon>Symbiodiniaceae</taxon>
        <taxon>Durusdinium</taxon>
    </lineage>
</organism>
<name>A0ABP0RAP9_9DINO</name>
<accession>A0ABP0RAP9</accession>
<feature type="region of interest" description="Disordered" evidence="1">
    <location>
        <begin position="333"/>
        <end position="355"/>
    </location>
</feature>